<comment type="caution">
    <text evidence="1">The sequence shown here is derived from an EMBL/GenBank/DDBJ whole genome shotgun (WGS) entry which is preliminary data.</text>
</comment>
<dbReference type="EMBL" id="VNIM01000030">
    <property type="protein sequence ID" value="TVV74625.1"/>
    <property type="molecule type" value="Genomic_DNA"/>
</dbReference>
<protein>
    <recommendedName>
        <fullName evidence="3">Type-F conjugative transfer system protein TrbI</fullName>
    </recommendedName>
</protein>
<accession>A0A558R5H3</accession>
<organism evidence="1 2">
    <name type="scientific">Alterirhizorhabdus solaris</name>
    <dbReference type="NCBI Taxonomy" id="2529389"/>
    <lineage>
        <taxon>Bacteria</taxon>
        <taxon>Pseudomonadati</taxon>
        <taxon>Pseudomonadota</taxon>
        <taxon>Alphaproteobacteria</taxon>
        <taxon>Sphingomonadales</taxon>
        <taxon>Rhizorhabdaceae</taxon>
        <taxon>Alterirhizorhabdus</taxon>
    </lineage>
</organism>
<dbReference type="RefSeq" id="WP_145150398.1">
    <property type="nucleotide sequence ID" value="NZ_VNIM01000030.1"/>
</dbReference>
<evidence type="ECO:0008006" key="3">
    <source>
        <dbReference type="Google" id="ProtNLM"/>
    </source>
</evidence>
<evidence type="ECO:0000313" key="1">
    <source>
        <dbReference type="EMBL" id="TVV74625.1"/>
    </source>
</evidence>
<name>A0A558R5H3_9SPHN</name>
<dbReference type="InterPro" id="IPR014115">
    <property type="entry name" value="TrbI_Ftype"/>
</dbReference>
<dbReference type="Proteomes" id="UP000318681">
    <property type="component" value="Unassembled WGS sequence"/>
</dbReference>
<dbReference type="AlphaFoldDB" id="A0A558R5H3"/>
<evidence type="ECO:0000313" key="2">
    <source>
        <dbReference type="Proteomes" id="UP000318681"/>
    </source>
</evidence>
<dbReference type="OrthoDB" id="7409791at2"/>
<sequence>MAEVTARAHRTIAGWPAMRVAIALLLAIALIWAAWATRALVALEHRQIVSVSLSRLVEDFVAAEARNGGTPEEAAKRTGDYLAAINQAVADLGRDGTTVLVSEATLGRSVEDRTAEVRTRVARALEADRDAR</sequence>
<reference evidence="1 2" key="1">
    <citation type="submission" date="2019-07" db="EMBL/GenBank/DDBJ databases">
        <title>Sphingomonas solaris sp. nov., isolated from a solar panel from Boston, Massachusetts.</title>
        <authorList>
            <person name="Tanner K."/>
            <person name="Pascual J."/>
            <person name="Mancuso C."/>
            <person name="Pereto J."/>
            <person name="Khalil A."/>
            <person name="Vilanova C."/>
        </authorList>
    </citation>
    <scope>NUCLEOTIDE SEQUENCE [LARGE SCALE GENOMIC DNA]</scope>
    <source>
        <strain evidence="1 2">R4DWN</strain>
    </source>
</reference>
<proteinExistence type="predicted"/>
<gene>
    <name evidence="1" type="ORF">FOY91_09215</name>
</gene>
<keyword evidence="2" id="KW-1185">Reference proteome</keyword>
<dbReference type="Pfam" id="PF09677">
    <property type="entry name" value="TrbI_Ftype"/>
    <property type="match status" value="1"/>
</dbReference>